<evidence type="ECO:0000313" key="4">
    <source>
        <dbReference type="Proteomes" id="UP000441336"/>
    </source>
</evidence>
<dbReference type="AlphaFoldDB" id="A0A7K1TJ48"/>
<feature type="domain" description="DHHA1" evidence="2">
    <location>
        <begin position="248"/>
        <end position="324"/>
    </location>
</feature>
<dbReference type="Proteomes" id="UP000441336">
    <property type="component" value="Unassembled WGS sequence"/>
</dbReference>
<accession>A0A7K1TJ48</accession>
<gene>
    <name evidence="3" type="ORF">GO988_18955</name>
</gene>
<dbReference type="SUPFAM" id="SSF64182">
    <property type="entry name" value="DHH phosphoesterases"/>
    <property type="match status" value="1"/>
</dbReference>
<dbReference type="InterPro" id="IPR003156">
    <property type="entry name" value="DHHA1_dom"/>
</dbReference>
<dbReference type="EMBL" id="WQKZ01000005">
    <property type="protein sequence ID" value="MVN78415.1"/>
    <property type="molecule type" value="Genomic_DNA"/>
</dbReference>
<dbReference type="InterPro" id="IPR038763">
    <property type="entry name" value="DHH_sf"/>
</dbReference>
<name>A0A7K1TJ48_9BACT</name>
<evidence type="ECO:0000259" key="1">
    <source>
        <dbReference type="Pfam" id="PF01368"/>
    </source>
</evidence>
<dbReference type="Gene3D" id="3.10.310.30">
    <property type="match status" value="1"/>
</dbReference>
<dbReference type="GO" id="GO:0003676">
    <property type="term" value="F:nucleic acid binding"/>
    <property type="evidence" value="ECO:0007669"/>
    <property type="project" value="InterPro"/>
</dbReference>
<dbReference type="Gene3D" id="3.90.1640.10">
    <property type="entry name" value="inorganic pyrophosphatase (n-terminal core)"/>
    <property type="match status" value="1"/>
</dbReference>
<dbReference type="Pfam" id="PF02272">
    <property type="entry name" value="DHHA1"/>
    <property type="match status" value="1"/>
</dbReference>
<feature type="domain" description="DDH" evidence="1">
    <location>
        <begin position="17"/>
        <end position="170"/>
    </location>
</feature>
<protein>
    <submittedName>
        <fullName evidence="3">Bifunctional oligoribonuclease/PAP phosphatase NrnA</fullName>
    </submittedName>
</protein>
<evidence type="ECO:0000259" key="2">
    <source>
        <dbReference type="Pfam" id="PF02272"/>
    </source>
</evidence>
<reference evidence="3 4" key="1">
    <citation type="submission" date="2019-12" db="EMBL/GenBank/DDBJ databases">
        <title>Hymenobacter sp. HMF4947 Genome sequencing and assembly.</title>
        <authorList>
            <person name="Kang H."/>
            <person name="Cha I."/>
            <person name="Kim H."/>
            <person name="Joh K."/>
        </authorList>
    </citation>
    <scope>NUCLEOTIDE SEQUENCE [LARGE SCALE GENOMIC DNA]</scope>
    <source>
        <strain evidence="3 4">HMF4947</strain>
    </source>
</reference>
<comment type="caution">
    <text evidence="3">The sequence shown here is derived from an EMBL/GenBank/DDBJ whole genome shotgun (WGS) entry which is preliminary data.</text>
</comment>
<dbReference type="RefSeq" id="WP_157568509.1">
    <property type="nucleotide sequence ID" value="NZ_WQKZ01000005.1"/>
</dbReference>
<dbReference type="PANTHER" id="PTHR47618:SF1">
    <property type="entry name" value="BIFUNCTIONAL OLIGORIBONUCLEASE AND PAP PHOSPHATASE NRNA"/>
    <property type="match status" value="1"/>
</dbReference>
<dbReference type="Pfam" id="PF01368">
    <property type="entry name" value="DHH"/>
    <property type="match status" value="1"/>
</dbReference>
<sequence length="351" mass="38829">MFPSIAELQTLLAQPRQIFITTHHKPDADALGSSLAWATYLKKKGHSVTVVTPSDYPAFLNWMQGNDEVVVYEPRQNERQVRDLVNRAEVIFCLDFNCLGRINELGEYVRQAPGTKVLIDHHQRPENFADVSFSEPKAAATAEIIFEIIRALGDQGLVDQGMGEALYAGIMTDTGSFRHPSTSRNVHLIIAELLSTGIDLAAVHRRIYDSHSEIRLRFLGYILKDKLVVRREFNTAYIAVTKEELREYESKTGDTEGLVNYALSIEGIVFAAVFIDRGSAVKISFRSVGDFSVSDFSRNHFEGGGHHNASGGISQQSLDATVERFLGLLPQYQAQLVSTPAVPVAVAPPIA</sequence>
<proteinExistence type="predicted"/>
<dbReference type="InterPro" id="IPR001667">
    <property type="entry name" value="DDH_dom"/>
</dbReference>
<dbReference type="PANTHER" id="PTHR47618">
    <property type="entry name" value="BIFUNCTIONAL OLIGORIBONUCLEASE AND PAP PHOSPHATASE NRNA"/>
    <property type="match status" value="1"/>
</dbReference>
<dbReference type="InterPro" id="IPR051319">
    <property type="entry name" value="Oligoribo/pAp-PDE_c-di-AMP_PDE"/>
</dbReference>
<evidence type="ECO:0000313" key="3">
    <source>
        <dbReference type="EMBL" id="MVN78415.1"/>
    </source>
</evidence>
<organism evidence="3 4">
    <name type="scientific">Hymenobacter ginkgonis</name>
    <dbReference type="NCBI Taxonomy" id="2682976"/>
    <lineage>
        <taxon>Bacteria</taxon>
        <taxon>Pseudomonadati</taxon>
        <taxon>Bacteroidota</taxon>
        <taxon>Cytophagia</taxon>
        <taxon>Cytophagales</taxon>
        <taxon>Hymenobacteraceae</taxon>
        <taxon>Hymenobacter</taxon>
    </lineage>
</organism>
<keyword evidence="4" id="KW-1185">Reference proteome</keyword>